<dbReference type="Pfam" id="PF11951">
    <property type="entry name" value="Fungal_trans_2"/>
    <property type="match status" value="1"/>
</dbReference>
<evidence type="ECO:0000259" key="3">
    <source>
        <dbReference type="SMART" id="SM00066"/>
    </source>
</evidence>
<accession>A0A9P4NLV7</accession>
<proteinExistence type="predicted"/>
<keyword evidence="2" id="KW-0539">Nucleus</keyword>
<dbReference type="GO" id="GO:0000976">
    <property type="term" value="F:transcription cis-regulatory region binding"/>
    <property type="evidence" value="ECO:0007669"/>
    <property type="project" value="TreeGrafter"/>
</dbReference>
<dbReference type="InterPro" id="IPR036864">
    <property type="entry name" value="Zn2-C6_fun-type_DNA-bd_sf"/>
</dbReference>
<dbReference type="GO" id="GO:0005634">
    <property type="term" value="C:nucleus"/>
    <property type="evidence" value="ECO:0007669"/>
    <property type="project" value="UniProtKB-SubCell"/>
</dbReference>
<feature type="domain" description="Zn(2)-C6 fungal-type" evidence="3">
    <location>
        <begin position="5"/>
        <end position="49"/>
    </location>
</feature>
<comment type="subcellular location">
    <subcellularLocation>
        <location evidence="1">Nucleus</location>
    </subcellularLocation>
</comment>
<reference evidence="4" key="1">
    <citation type="journal article" date="2020" name="Stud. Mycol.">
        <title>101 Dothideomycetes genomes: a test case for predicting lifestyles and emergence of pathogens.</title>
        <authorList>
            <person name="Haridas S."/>
            <person name="Albert R."/>
            <person name="Binder M."/>
            <person name="Bloem J."/>
            <person name="Labutti K."/>
            <person name="Salamov A."/>
            <person name="Andreopoulos B."/>
            <person name="Baker S."/>
            <person name="Barry K."/>
            <person name="Bills G."/>
            <person name="Bluhm B."/>
            <person name="Cannon C."/>
            <person name="Castanera R."/>
            <person name="Culley D."/>
            <person name="Daum C."/>
            <person name="Ezra D."/>
            <person name="Gonzalez J."/>
            <person name="Henrissat B."/>
            <person name="Kuo A."/>
            <person name="Liang C."/>
            <person name="Lipzen A."/>
            <person name="Lutzoni F."/>
            <person name="Magnuson J."/>
            <person name="Mondo S."/>
            <person name="Nolan M."/>
            <person name="Ohm R."/>
            <person name="Pangilinan J."/>
            <person name="Park H.-J."/>
            <person name="Ramirez L."/>
            <person name="Alfaro M."/>
            <person name="Sun H."/>
            <person name="Tritt A."/>
            <person name="Yoshinaga Y."/>
            <person name="Zwiers L.-H."/>
            <person name="Turgeon B."/>
            <person name="Goodwin S."/>
            <person name="Spatafora J."/>
            <person name="Crous P."/>
            <person name="Grigoriev I."/>
        </authorList>
    </citation>
    <scope>NUCLEOTIDE SEQUENCE</scope>
    <source>
        <strain evidence="4">CBS 130266</strain>
    </source>
</reference>
<dbReference type="GO" id="GO:0008270">
    <property type="term" value="F:zinc ion binding"/>
    <property type="evidence" value="ECO:0007669"/>
    <property type="project" value="InterPro"/>
</dbReference>
<dbReference type="SUPFAM" id="SSF57701">
    <property type="entry name" value="Zn2/Cys6 DNA-binding domain"/>
    <property type="match status" value="1"/>
</dbReference>
<dbReference type="PANTHER" id="PTHR37534:SF26">
    <property type="entry name" value="TRANSCRIPTION FACTOR, PUTATIVE-RELATED"/>
    <property type="match status" value="1"/>
</dbReference>
<dbReference type="AlphaFoldDB" id="A0A9P4NLV7"/>
<sequence length="533" mass="59823">MSGPLRSKQGCWTCRLRKKKYDEAHPNCVACVSLSITCYGYGPKPEWMDNGEAEKAMADSFKATVKITSRRKDEGFWKRHDQVVKIASKASHGSTTNSSSELESSETRTHLSEFPSFLNAEDSTLLMLFLDHIFPLQFPFYQPDIFEGGRGWLLSLLLRTKPLYHAALALAAFHKRMILSGSLDHTSLVAALIEQEKYLEICIRLMNQPTEGSCPSNGLDTLDVPGIDILLFKLFTGHLNAWQAHLGAALNMYQRGHAMELRNFGLADRSRTILFEHLPLTHEEANVREEAVNFRFLGATLIWLDILSSITAGTAPRLFHLHPRAFAIHSQIQLSSVVGCQNWVAQQIGRIAALHARRMESSQSERDSSPELREMVADISKMILRGLAHDDYFVILEADSAIKSNLAANPVKLITHAFAYVASLYLHMVCWGFQALQSIDKTYAGAMKIFRQHVPTQVLPAMVAPLFLFGAVAKEEDKDFFRNAFSSPPVLGPSLKHRERILPILEKIWHTRVSSADLTWKDCLGLAQNILLV</sequence>
<dbReference type="EMBL" id="MU007059">
    <property type="protein sequence ID" value="KAF2427555.1"/>
    <property type="molecule type" value="Genomic_DNA"/>
</dbReference>
<dbReference type="InterPro" id="IPR021858">
    <property type="entry name" value="Fun_TF"/>
</dbReference>
<evidence type="ECO:0000256" key="2">
    <source>
        <dbReference type="ARBA" id="ARBA00023242"/>
    </source>
</evidence>
<organism evidence="4 5">
    <name type="scientific">Tothia fuscella</name>
    <dbReference type="NCBI Taxonomy" id="1048955"/>
    <lineage>
        <taxon>Eukaryota</taxon>
        <taxon>Fungi</taxon>
        <taxon>Dikarya</taxon>
        <taxon>Ascomycota</taxon>
        <taxon>Pezizomycotina</taxon>
        <taxon>Dothideomycetes</taxon>
        <taxon>Pleosporomycetidae</taxon>
        <taxon>Venturiales</taxon>
        <taxon>Cylindrosympodiaceae</taxon>
        <taxon>Tothia</taxon>
    </lineage>
</organism>
<comment type="caution">
    <text evidence="4">The sequence shown here is derived from an EMBL/GenBank/DDBJ whole genome shotgun (WGS) entry which is preliminary data.</text>
</comment>
<dbReference type="GO" id="GO:0045944">
    <property type="term" value="P:positive regulation of transcription by RNA polymerase II"/>
    <property type="evidence" value="ECO:0007669"/>
    <property type="project" value="TreeGrafter"/>
</dbReference>
<evidence type="ECO:0000313" key="5">
    <source>
        <dbReference type="Proteomes" id="UP000800235"/>
    </source>
</evidence>
<dbReference type="GO" id="GO:0000981">
    <property type="term" value="F:DNA-binding transcription factor activity, RNA polymerase II-specific"/>
    <property type="evidence" value="ECO:0007669"/>
    <property type="project" value="InterPro"/>
</dbReference>
<dbReference type="InterPro" id="IPR001138">
    <property type="entry name" value="Zn2Cys6_DnaBD"/>
</dbReference>
<gene>
    <name evidence="4" type="ORF">EJ08DRAFT_592791</name>
</gene>
<protein>
    <recommendedName>
        <fullName evidence="3">Zn(2)-C6 fungal-type domain-containing protein</fullName>
    </recommendedName>
</protein>
<dbReference type="Proteomes" id="UP000800235">
    <property type="component" value="Unassembled WGS sequence"/>
</dbReference>
<dbReference type="CDD" id="cd00067">
    <property type="entry name" value="GAL4"/>
    <property type="match status" value="1"/>
</dbReference>
<dbReference type="Gene3D" id="4.10.240.10">
    <property type="entry name" value="Zn(2)-C6 fungal-type DNA-binding domain"/>
    <property type="match status" value="1"/>
</dbReference>
<evidence type="ECO:0000313" key="4">
    <source>
        <dbReference type="EMBL" id="KAF2427555.1"/>
    </source>
</evidence>
<name>A0A9P4NLV7_9PEZI</name>
<dbReference type="SMART" id="SM00066">
    <property type="entry name" value="GAL4"/>
    <property type="match status" value="1"/>
</dbReference>
<dbReference type="OrthoDB" id="5213892at2759"/>
<evidence type="ECO:0000256" key="1">
    <source>
        <dbReference type="ARBA" id="ARBA00004123"/>
    </source>
</evidence>
<keyword evidence="5" id="KW-1185">Reference proteome</keyword>
<dbReference type="PANTHER" id="PTHR37534">
    <property type="entry name" value="TRANSCRIPTIONAL ACTIVATOR PROTEIN UGA3"/>
    <property type="match status" value="1"/>
</dbReference>
<dbReference type="Pfam" id="PF00172">
    <property type="entry name" value="Zn_clus"/>
    <property type="match status" value="1"/>
</dbReference>